<comment type="caution">
    <text evidence="2">The sequence shown here is derived from an EMBL/GenBank/DDBJ whole genome shotgun (WGS) entry which is preliminary data.</text>
</comment>
<sequence length="85" mass="9262">MAGNGSVGSLGDSYDNALAESVHALYKAEVIRHQGPGRSLEQVELATARWVDWYNNRRLHGSLGDIPPAEFETLHREGIETSDAA</sequence>
<dbReference type="Proteomes" id="UP000612893">
    <property type="component" value="Unassembled WGS sequence"/>
</dbReference>
<evidence type="ECO:0000313" key="2">
    <source>
        <dbReference type="EMBL" id="MBJ7600954.1"/>
    </source>
</evidence>
<dbReference type="PANTHER" id="PTHR46889">
    <property type="entry name" value="TRANSPOSASE INSF FOR INSERTION SEQUENCE IS3B-RELATED"/>
    <property type="match status" value="1"/>
</dbReference>
<keyword evidence="3" id="KW-1185">Reference proteome</keyword>
<reference evidence="2" key="1">
    <citation type="submission" date="2020-10" db="EMBL/GenBank/DDBJ databases">
        <title>Ca. Dormibacterota MAGs.</title>
        <authorList>
            <person name="Montgomery K."/>
        </authorList>
    </citation>
    <scope>NUCLEOTIDE SEQUENCE [LARGE SCALE GENOMIC DNA]</scope>
    <source>
        <strain evidence="2">SC8812_S17_10</strain>
    </source>
</reference>
<protein>
    <submittedName>
        <fullName evidence="2">Transposase</fullName>
    </submittedName>
</protein>
<name>A0A934K6I8_9BACT</name>
<feature type="domain" description="Integrase catalytic" evidence="1">
    <location>
        <begin position="9"/>
        <end position="68"/>
    </location>
</feature>
<gene>
    <name evidence="2" type="ORF">JF922_23155</name>
</gene>
<dbReference type="PANTHER" id="PTHR46889:SF4">
    <property type="entry name" value="TRANSPOSASE INSO FOR INSERTION SEQUENCE ELEMENT IS911B-RELATED"/>
    <property type="match status" value="1"/>
</dbReference>
<dbReference type="InterPro" id="IPR012337">
    <property type="entry name" value="RNaseH-like_sf"/>
</dbReference>
<dbReference type="Pfam" id="PF13683">
    <property type="entry name" value="rve_3"/>
    <property type="match status" value="1"/>
</dbReference>
<dbReference type="AlphaFoldDB" id="A0A934K6I8"/>
<organism evidence="2 3">
    <name type="scientific">Candidatus Nephthysia bennettiae</name>
    <dbReference type="NCBI Taxonomy" id="3127016"/>
    <lineage>
        <taxon>Bacteria</taxon>
        <taxon>Bacillati</taxon>
        <taxon>Candidatus Dormiibacterota</taxon>
        <taxon>Candidatus Dormibacteria</taxon>
        <taxon>Candidatus Dormibacterales</taxon>
        <taxon>Candidatus Dormibacteraceae</taxon>
        <taxon>Candidatus Nephthysia</taxon>
    </lineage>
</organism>
<dbReference type="EMBL" id="JAEKNR010000231">
    <property type="protein sequence ID" value="MBJ7600954.1"/>
    <property type="molecule type" value="Genomic_DNA"/>
</dbReference>
<dbReference type="InterPro" id="IPR001584">
    <property type="entry name" value="Integrase_cat-core"/>
</dbReference>
<dbReference type="GO" id="GO:0015074">
    <property type="term" value="P:DNA integration"/>
    <property type="evidence" value="ECO:0007669"/>
    <property type="project" value="InterPro"/>
</dbReference>
<accession>A0A934K6I8</accession>
<evidence type="ECO:0000259" key="1">
    <source>
        <dbReference type="Pfam" id="PF13683"/>
    </source>
</evidence>
<proteinExistence type="predicted"/>
<dbReference type="InterPro" id="IPR050900">
    <property type="entry name" value="Transposase_IS3/IS150/IS904"/>
</dbReference>
<dbReference type="SUPFAM" id="SSF53098">
    <property type="entry name" value="Ribonuclease H-like"/>
    <property type="match status" value="1"/>
</dbReference>
<evidence type="ECO:0000313" key="3">
    <source>
        <dbReference type="Proteomes" id="UP000612893"/>
    </source>
</evidence>